<evidence type="ECO:0000256" key="11">
    <source>
        <dbReference type="ARBA" id="ARBA00023136"/>
    </source>
</evidence>
<dbReference type="eggNOG" id="COG0168">
    <property type="taxonomic scope" value="Bacteria"/>
</dbReference>
<evidence type="ECO:0000256" key="13">
    <source>
        <dbReference type="SAM" id="Phobius"/>
    </source>
</evidence>
<evidence type="ECO:0000256" key="3">
    <source>
        <dbReference type="ARBA" id="ARBA00022448"/>
    </source>
</evidence>
<keyword evidence="10" id="KW-0406">Ion transport</keyword>
<evidence type="ECO:0000256" key="9">
    <source>
        <dbReference type="ARBA" id="ARBA00022989"/>
    </source>
</evidence>
<evidence type="ECO:0000256" key="7">
    <source>
        <dbReference type="ARBA" id="ARBA00022692"/>
    </source>
</evidence>
<comment type="similarity">
    <text evidence="2">Belongs to the TrkH potassium transport family.</text>
</comment>
<reference evidence="15" key="1">
    <citation type="submission" date="2010-12" db="EMBL/GenBank/DDBJ databases">
        <title>The genome sequence of Filifactor alocis strain ATCC 35896.</title>
        <authorList>
            <consortium name="The Broad Institute Genome Sequencing Platform"/>
            <person name="Ward D."/>
            <person name="Earl A."/>
            <person name="Feldgarden M."/>
            <person name="Young S.K."/>
            <person name="Gargeya S."/>
            <person name="Zeng Q."/>
            <person name="Alvarado L."/>
            <person name="Berlin A."/>
            <person name="Bochicchio J."/>
            <person name="Chapman S.B."/>
            <person name="Chen Z."/>
            <person name="Freedman E."/>
            <person name="Gellesch M."/>
            <person name="Goldberg J."/>
            <person name="Griggs A."/>
            <person name="Gujja S."/>
            <person name="Heilman E."/>
            <person name="Heiman D."/>
            <person name="Howarth C."/>
            <person name="Mehta T."/>
            <person name="Neiman D."/>
            <person name="Pearson M."/>
            <person name="Roberts A."/>
            <person name="Saif S."/>
            <person name="Shea T."/>
            <person name="Shenoy N."/>
            <person name="Sisk P."/>
            <person name="Stolte C."/>
            <person name="Sykes S."/>
            <person name="White J."/>
            <person name="Yandava C."/>
            <person name="Izard J."/>
            <person name="Blanton J.M."/>
            <person name="Baranova O.V."/>
            <person name="Tanner A.C."/>
            <person name="Dewhirst F.E."/>
            <person name="Haas B."/>
            <person name="Nusbaum C."/>
            <person name="Birren B."/>
        </authorList>
    </citation>
    <scope>NUCLEOTIDE SEQUENCE [LARGE SCALE GENOMIC DNA]</scope>
    <source>
        <strain evidence="15">ATCC 35896 / D40 B5</strain>
    </source>
</reference>
<evidence type="ECO:0000256" key="6">
    <source>
        <dbReference type="ARBA" id="ARBA00022538"/>
    </source>
</evidence>
<dbReference type="RefSeq" id="WP_014263221.1">
    <property type="nucleotide sequence ID" value="NC_016630.1"/>
</dbReference>
<keyword evidence="5" id="KW-0997">Cell inner membrane</keyword>
<feature type="binding site" evidence="12">
    <location>
        <position position="109"/>
    </location>
    <ligand>
        <name>K(+)</name>
        <dbReference type="ChEBI" id="CHEBI:29103"/>
    </ligand>
</feature>
<keyword evidence="4" id="KW-1003">Cell membrane</keyword>
<keyword evidence="6" id="KW-0633">Potassium transport</keyword>
<feature type="transmembrane region" description="Helical" evidence="13">
    <location>
        <begin position="238"/>
        <end position="258"/>
    </location>
</feature>
<evidence type="ECO:0000256" key="5">
    <source>
        <dbReference type="ARBA" id="ARBA00022519"/>
    </source>
</evidence>
<evidence type="ECO:0000256" key="12">
    <source>
        <dbReference type="PIRSR" id="PIRSR006247-1"/>
    </source>
</evidence>
<feature type="binding site" evidence="12">
    <location>
        <position position="429"/>
    </location>
    <ligand>
        <name>K(+)</name>
        <dbReference type="ChEBI" id="CHEBI:29103"/>
    </ligand>
</feature>
<dbReference type="Proteomes" id="UP000007468">
    <property type="component" value="Chromosome"/>
</dbReference>
<evidence type="ECO:0000313" key="15">
    <source>
        <dbReference type="Proteomes" id="UP000007468"/>
    </source>
</evidence>
<feature type="binding site" evidence="12">
    <location>
        <position position="218"/>
    </location>
    <ligand>
        <name>K(+)</name>
        <dbReference type="ChEBI" id="CHEBI:29103"/>
    </ligand>
</feature>
<dbReference type="PIRSF" id="PIRSF006247">
    <property type="entry name" value="TrkH"/>
    <property type="match status" value="1"/>
</dbReference>
<keyword evidence="8 12" id="KW-0630">Potassium</keyword>
<dbReference type="KEGG" id="faa:HMPREF0389_01221"/>
<dbReference type="Pfam" id="PF02386">
    <property type="entry name" value="TrkH"/>
    <property type="match status" value="1"/>
</dbReference>
<accession>D6GSY4</accession>
<keyword evidence="7 13" id="KW-0812">Transmembrane</keyword>
<feature type="transmembrane region" description="Helical" evidence="13">
    <location>
        <begin position="395"/>
        <end position="414"/>
    </location>
</feature>
<dbReference type="GO" id="GO:0015379">
    <property type="term" value="F:potassium:chloride symporter activity"/>
    <property type="evidence" value="ECO:0007669"/>
    <property type="project" value="InterPro"/>
</dbReference>
<dbReference type="GO" id="GO:0046872">
    <property type="term" value="F:metal ion binding"/>
    <property type="evidence" value="ECO:0007669"/>
    <property type="project" value="UniProtKB-KW"/>
</dbReference>
<keyword evidence="3" id="KW-0813">Transport</keyword>
<feature type="transmembrane region" description="Helical" evidence="13">
    <location>
        <begin position="38"/>
        <end position="56"/>
    </location>
</feature>
<keyword evidence="15" id="KW-1185">Reference proteome</keyword>
<comment type="subcellular location">
    <subcellularLocation>
        <location evidence="1">Cell inner membrane</location>
        <topology evidence="1">Multi-pass membrane protein</topology>
    </subcellularLocation>
</comment>
<proteinExistence type="inferred from homology"/>
<feature type="binding site" evidence="12">
    <location>
        <position position="110"/>
    </location>
    <ligand>
        <name>K(+)</name>
        <dbReference type="ChEBI" id="CHEBI:29103"/>
    </ligand>
</feature>
<keyword evidence="12" id="KW-0479">Metal-binding</keyword>
<evidence type="ECO:0000256" key="10">
    <source>
        <dbReference type="ARBA" id="ARBA00023065"/>
    </source>
</evidence>
<feature type="binding site" evidence="12">
    <location>
        <position position="313"/>
    </location>
    <ligand>
        <name>K(+)</name>
        <dbReference type="ChEBI" id="CHEBI:29103"/>
    </ligand>
</feature>
<evidence type="ECO:0000256" key="2">
    <source>
        <dbReference type="ARBA" id="ARBA00009137"/>
    </source>
</evidence>
<dbReference type="OrthoDB" id="9810952at2"/>
<evidence type="ECO:0000313" key="14">
    <source>
        <dbReference type="EMBL" id="EFE27969.1"/>
    </source>
</evidence>
<organism evidence="14 15">
    <name type="scientific">Filifactor alocis (strain ATCC 35896 / CCUG 47790 / D40 B5)</name>
    <name type="common">Fusobacterium alocis</name>
    <dbReference type="NCBI Taxonomy" id="546269"/>
    <lineage>
        <taxon>Bacteria</taxon>
        <taxon>Bacillati</taxon>
        <taxon>Bacillota</taxon>
        <taxon>Clostridia</taxon>
        <taxon>Peptostreptococcales</taxon>
        <taxon>Filifactoraceae</taxon>
        <taxon>Filifactor</taxon>
    </lineage>
</organism>
<sequence length="480" mass="53214">MNYKMIRYLIGKMLRIEALLLLIPTLVSVYYREPIAKTIFQICVGLTVLGSILSYEEPDKSEFYAKEGLVIVATTWLVLSLCGALPFYLTGEIPSYIDSFFETVSGFTTTGSTILTDIEVMSKGLLFWRSFTHWIGGMGVLVFAFAIFSQSSVNSMYIMKAEVPGHKVGKLVSKISLTARILYGIYILLTVIEVGFLYAGGMSFFDCWIHAFSTAGTGGFSSHNASIAYFDSVYIETVITVFMILFGINFQLYYFLLLKKFKDCFGSEELRYYLLIILGAIILISFNIRAVAGSWGEAVRGSSFQVAAIITTTGFVTRDYQQWPFLSQGILLTLMYIGAMSGSTGGGIKVSRIILMIKNTVMGIRKIQHPNRVFSIQIENSPVPTGVMQELQAYFNLYLCIMVISLLVLLSQGMDLLSTFGAVSCCLNNVGPGLGVVGPVDNFSSLTNISKLILSFDMLAGRLELFPMVIIFLPTTWRKN</sequence>
<dbReference type="EMBL" id="CP002390">
    <property type="protein sequence ID" value="EFE27969.1"/>
    <property type="molecule type" value="Genomic_DNA"/>
</dbReference>
<dbReference type="STRING" id="546269.HMPREF0389_01221"/>
<protein>
    <submittedName>
        <fullName evidence="14">Potassium uptake protein, TrkH family</fullName>
    </submittedName>
</protein>
<dbReference type="AlphaFoldDB" id="D6GSY4"/>
<feature type="transmembrane region" description="Helical" evidence="13">
    <location>
        <begin position="325"/>
        <end position="348"/>
    </location>
</feature>
<dbReference type="PATRIC" id="fig|546269.5.peg.1794"/>
<evidence type="ECO:0000256" key="4">
    <source>
        <dbReference type="ARBA" id="ARBA00022475"/>
    </source>
</evidence>
<dbReference type="PANTHER" id="PTHR32024:SF2">
    <property type="entry name" value="TRK SYSTEM POTASSIUM UPTAKE PROTEIN TRKG-RELATED"/>
    <property type="match status" value="1"/>
</dbReference>
<feature type="transmembrane region" description="Helical" evidence="13">
    <location>
        <begin position="270"/>
        <end position="292"/>
    </location>
</feature>
<feature type="transmembrane region" description="Helical" evidence="13">
    <location>
        <begin position="68"/>
        <end position="89"/>
    </location>
</feature>
<dbReference type="GO" id="GO:0005886">
    <property type="term" value="C:plasma membrane"/>
    <property type="evidence" value="ECO:0007669"/>
    <property type="project" value="UniProtKB-SubCell"/>
</dbReference>
<keyword evidence="11 13" id="KW-0472">Membrane</keyword>
<dbReference type="InterPro" id="IPR003445">
    <property type="entry name" value="Cat_transpt"/>
</dbReference>
<dbReference type="PANTHER" id="PTHR32024">
    <property type="entry name" value="TRK SYSTEM POTASSIUM UPTAKE PROTEIN TRKG-RELATED"/>
    <property type="match status" value="1"/>
</dbReference>
<gene>
    <name evidence="14" type="ordered locus">HMPREF0389_01221</name>
</gene>
<name>D6GSY4_FILAD</name>
<evidence type="ECO:0000256" key="8">
    <source>
        <dbReference type="ARBA" id="ARBA00022958"/>
    </source>
</evidence>
<feature type="transmembrane region" description="Helical" evidence="13">
    <location>
        <begin position="452"/>
        <end position="473"/>
    </location>
</feature>
<feature type="binding site" evidence="12">
    <location>
        <position position="430"/>
    </location>
    <ligand>
        <name>K(+)</name>
        <dbReference type="ChEBI" id="CHEBI:29103"/>
    </ligand>
</feature>
<feature type="transmembrane region" description="Helical" evidence="13">
    <location>
        <begin position="181"/>
        <end position="199"/>
    </location>
</feature>
<feature type="binding site" evidence="12">
    <location>
        <position position="312"/>
    </location>
    <ligand>
        <name>K(+)</name>
        <dbReference type="ChEBI" id="CHEBI:29103"/>
    </ligand>
</feature>
<evidence type="ECO:0000256" key="1">
    <source>
        <dbReference type="ARBA" id="ARBA00004429"/>
    </source>
</evidence>
<dbReference type="InterPro" id="IPR004772">
    <property type="entry name" value="TrkH"/>
</dbReference>
<feature type="transmembrane region" description="Helical" evidence="13">
    <location>
        <begin position="12"/>
        <end position="32"/>
    </location>
</feature>
<feature type="transmembrane region" description="Helical" evidence="13">
    <location>
        <begin position="131"/>
        <end position="149"/>
    </location>
</feature>
<keyword evidence="9 13" id="KW-1133">Transmembrane helix</keyword>